<evidence type="ECO:0000313" key="6">
    <source>
        <dbReference type="EMBL" id="QIS98587.1"/>
    </source>
</evidence>
<gene>
    <name evidence="6" type="primary">ycf1</name>
</gene>
<feature type="transmembrane region" description="Helical" evidence="5">
    <location>
        <begin position="125"/>
        <end position="144"/>
    </location>
</feature>
<keyword evidence="5" id="KW-1133">Transmembrane helix</keyword>
<feature type="transmembrane region" description="Helical" evidence="5">
    <location>
        <begin position="164"/>
        <end position="192"/>
    </location>
</feature>
<keyword evidence="5" id="KW-0812">Transmembrane</keyword>
<keyword evidence="6" id="KW-0934">Plastid</keyword>
<geneLocation type="plastid" evidence="6"/>
<dbReference type="GeneID" id="54607555"/>
<feature type="transmembrane region" description="Helical" evidence="5">
    <location>
        <begin position="212"/>
        <end position="233"/>
    </location>
</feature>
<protein>
    <submittedName>
        <fullName evidence="6">Ycf1</fullName>
    </submittedName>
</protein>
<sequence length="1655" mass="198384">MILKSFILDNLVSLCMKIINSVVVVGLYYGFLTTFSIGPSYLFLLRARVMEEGTEKKVSATTGFITGQLMMFISIYYAPLHLALGRPHTITVIALPYLLFHFFCNNHKPFLNYGSTNPNSMRNFSIQRIFLTNLIFQLLNLFILPSSMLVRLVNIYMFRCNNPFLFLTSSFVGWLMGHIFFMKWVGLVLVWIQQNNSINYISRSNKYIMSEFRNYMSRIFILFLFITCLYYLGRTPSPILIKKLSEIQESDEIDNKIKIGVERTSKTKVTKQEQNKSTEEYLSPSIFSEEREDSSKIDEREEKDIFRLEKPLLKILFDYKRFHRPLRYIKNDRFENAVRKEMSQFYFHTCQSDAKERISFTYPYSLSTFLEMMQKKTSLFTTEKLSSDELDNYWSSINEQKINNLRNQLINRAEALDKEFLALDVFEKRIRFCDDETKKIYLPKIYDPFLNGPYRGRIKKNFALLIKKKTYTKNYIWINKIHGILLNINTNYPDFKQQRDTFDKKSLSTESSFFLNLISQFSGKSVSSFNLKGLYLFPEHEKMDSKEKKKKMKFLFDAIITDPNDETILNRKKCIGIKETIKKVPRWSYNLIEEIEELERTGEPDYFDIRSRKAKRVVILNDNSENEAISKDKHTTFLKDRSENDDTSDVTYTDPEDTENSNDDTYTDTKDTENDDEKDEMEIALIRYTERTDSRRDIIIGSRRDQRRKTVTWKLFQKGVHSPLFLDKIYNDSSVDFEIIEPVLDEEENDEAPEEKRIEIAETWESIIYAQVLRSFLLVTQSIIRKYILLPSLIITKNIVRILLLEFPEWSEDFRDWNREIHIICAYNGGPFSGTETELEEHWLTRGIQIKILFPFRLKPWHKSKLRSPQKEKDPMKKKAKKIQFCYLTVFGMEVDLPFSSSPKNKFFVFEPIVKELQKIRKRKKGLKELFKARLNEKKRIVLNVLKEKIKNLPLSSLLLNFGLRKIDEKIDKLNKNQKDSTISNSNPMIYKSVIRINRLQWTNCSLIEKKIKAKNDRKKTIIKQIEKITDDKRLELQKNIWQIFQRRNVRLVYKSLYSFKFIMERVYKVYIDIFGCIINIIRINVELFFESIKKSLNKYIYNNETNEERIAKKNKSIMSFISTRNCNIRNMNSRNFCDVSSLSQAYVFYQLSQTQVINLYKSKLRSIFEYNGTPLFLKNEIKDYFFGVQGIFHSKLKHKNPPNYVMNQWTNWLKGHYQYDLSQSRWSRLVTQKWRKRMNEYYVAHNKDLTKCHSYEKKRLIHYKKKEVDSLKKKKRKKQYEYDLLSYKYMNYADKKYSYIYGYRWPFEANNNQGIYYKDNTRKKTLFDMTDDIPIKNYILEDPIEKNLDRKYFDLRIPNFFLRNQEKDIEEYYAGLDMKKGVKKKKDKNNIEAELNYFLRRYLLFQLNSRDCLTEKIRTNIQVSCLLLTEQNFDEIAIGAIRRGELSLDLLKIYNKNKLTLTELKKNTELMKKGIVIIEPIRLSRKNHDQFLMYQTIVVSLIHKRKHKINQRYREKNYVDKKNFEKSTTRTRDQKLTENKEKNNYDLLVPENILSARRRRELRILICFNPRNRNSVHRNTVFYNENKVNNCCQVLATRKDLDRDKKKLINFKFFLWPNYRLEDLACMNRYWFDTNNGSRFSMVRIQMYPRLKIR</sequence>
<dbReference type="EMBL" id="MN709833">
    <property type="protein sequence ID" value="QIS98587.1"/>
    <property type="molecule type" value="Genomic_DNA"/>
</dbReference>
<organism evidence="6">
    <name type="scientific">Pterogyne nitens</name>
    <name type="common">tipa colorada</name>
    <dbReference type="NCBI Taxonomy" id="162890"/>
    <lineage>
        <taxon>Eukaryota</taxon>
        <taxon>Viridiplantae</taxon>
        <taxon>Streptophyta</taxon>
        <taxon>Embryophyta</taxon>
        <taxon>Tracheophyta</taxon>
        <taxon>Spermatophyta</taxon>
        <taxon>Magnoliopsida</taxon>
        <taxon>eudicotyledons</taxon>
        <taxon>Gunneridae</taxon>
        <taxon>Pentapetalae</taxon>
        <taxon>rosids</taxon>
        <taxon>fabids</taxon>
        <taxon>Fabales</taxon>
        <taxon>Fabaceae</taxon>
        <taxon>Caesalpinioideae</taxon>
        <taxon>Cassia clade</taxon>
        <taxon>Pterogyne</taxon>
    </lineage>
</organism>
<dbReference type="PANTHER" id="PTHR33163">
    <property type="entry name" value="PROTEIN TIC 214-RELATED"/>
    <property type="match status" value="1"/>
</dbReference>
<dbReference type="Pfam" id="PF05758">
    <property type="entry name" value="Ycf1"/>
    <property type="match status" value="3"/>
</dbReference>
<accession>A0A6H0E8E3</accession>
<evidence type="ECO:0000256" key="3">
    <source>
        <dbReference type="ARBA" id="ARBA00022780"/>
    </source>
</evidence>
<feature type="region of interest" description="Disordered" evidence="4">
    <location>
        <begin position="631"/>
        <end position="679"/>
    </location>
</feature>
<feature type="compositionally biased region" description="Basic and acidic residues" evidence="4">
    <location>
        <begin position="631"/>
        <end position="644"/>
    </location>
</feature>
<feature type="transmembrane region" description="Helical" evidence="5">
    <location>
        <begin position="57"/>
        <end position="78"/>
    </location>
</feature>
<dbReference type="InterPro" id="IPR008896">
    <property type="entry name" value="TIC214"/>
</dbReference>
<evidence type="ECO:0000256" key="1">
    <source>
        <dbReference type="ARBA" id="ARBA00002515"/>
    </source>
</evidence>
<evidence type="ECO:0000256" key="2">
    <source>
        <dbReference type="ARBA" id="ARBA00004478"/>
    </source>
</evidence>
<keyword evidence="3" id="KW-1001">Plastid inner membrane</keyword>
<dbReference type="RefSeq" id="YP_009767969.1">
    <property type="nucleotide sequence ID" value="NC_047350.1"/>
</dbReference>
<reference evidence="6" key="1">
    <citation type="journal article" date="2020" name="Syst. Biol.">
        <title>Exploration of Plastid Phylogenomic Conflict Yields New Insights into the Deep Relationships of Leguminosae.</title>
        <authorList>
            <person name="Zhang R."/>
            <person name="Wang Y.H."/>
            <person name="Jin J.J."/>
            <person name="Stull G.W."/>
            <person name="Bruneau A."/>
            <person name="Cardoso D."/>
            <person name="de Queiroz L.P."/>
            <person name="Moore M.J."/>
            <person name="Zhang S.D."/>
            <person name="Chen S.Y."/>
            <person name="Wang J."/>
            <person name="Li D.Z."/>
            <person name="Yi T.S."/>
        </authorList>
    </citation>
    <scope>NUCLEOTIDE SEQUENCE</scope>
    <source>
        <tissue evidence="6">Silica</tissue>
    </source>
</reference>
<comment type="subcellular location">
    <subcellularLocation>
        <location evidence="2">Plastid</location>
        <location evidence="2">Chloroplast inner membrane</location>
        <topology evidence="2">Multi-pass membrane protein</topology>
    </subcellularLocation>
</comment>
<dbReference type="GO" id="GO:0009706">
    <property type="term" value="C:chloroplast inner membrane"/>
    <property type="evidence" value="ECO:0007669"/>
    <property type="project" value="UniProtKB-SubCell"/>
</dbReference>
<evidence type="ECO:0000256" key="5">
    <source>
        <dbReference type="SAM" id="Phobius"/>
    </source>
</evidence>
<feature type="transmembrane region" description="Helical" evidence="5">
    <location>
        <begin position="84"/>
        <end position="104"/>
    </location>
</feature>
<proteinExistence type="predicted"/>
<keyword evidence="5" id="KW-0472">Membrane</keyword>
<comment type="function">
    <text evidence="1">Involved in protein precursor import into chloroplasts. May be part of an intermediate translocation complex acting as a protein-conducting channel at the inner envelope.</text>
</comment>
<feature type="compositionally biased region" description="Acidic residues" evidence="4">
    <location>
        <begin position="645"/>
        <end position="666"/>
    </location>
</feature>
<name>A0A6H0E8E3_9FABA</name>
<feature type="transmembrane region" description="Helical" evidence="5">
    <location>
        <begin position="18"/>
        <end position="45"/>
    </location>
</feature>
<dbReference type="PANTHER" id="PTHR33163:SF40">
    <property type="entry name" value="PROTEIN TIC 214"/>
    <property type="match status" value="1"/>
</dbReference>
<evidence type="ECO:0000256" key="4">
    <source>
        <dbReference type="SAM" id="MobiDB-lite"/>
    </source>
</evidence>